<dbReference type="Proteomes" id="UP000605970">
    <property type="component" value="Unassembled WGS sequence"/>
</dbReference>
<evidence type="ECO:0000313" key="5">
    <source>
        <dbReference type="Proteomes" id="UP000605970"/>
    </source>
</evidence>
<comment type="caution">
    <text evidence="4">The sequence shown here is derived from an EMBL/GenBank/DDBJ whole genome shotgun (WGS) entry which is preliminary data.</text>
</comment>
<sequence>MMNTDKSAKQLKGAGRHVKDEEFESELLAWINLKREGKQRVSRRSIQVQALKMTENNEENSFKASRGWLEKFLIRHNLRARRPTTVCQKAPSCYEDVIIKFILYIRRLRKENKYDYIYGCDETSVWLDSSNTKCIAKCGSREVAVLDTGHTKQRITVLLTARSDGLKCLPFVLLNRRRPDSKIVEKWFMNDLLTEEYLMKVFGQGFFVKRLLVWDSFRSHISEHTKKIIKQLKLETAVIPSGCTKYVQPADVMWNSVFKSSIRKNYDDWMLHGEREHTSSGNPRPPSMLTYLSWVADAWDSIPTEDIKRSFKVCGITNEIDGPEDELIHCFKKEGQI</sequence>
<feature type="non-terminal residue" evidence="4">
    <location>
        <position position="337"/>
    </location>
</feature>
<comment type="subcellular location">
    <subcellularLocation>
        <location evidence="1">Nucleus</location>
    </subcellularLocation>
</comment>
<dbReference type="GO" id="GO:0003677">
    <property type="term" value="F:DNA binding"/>
    <property type="evidence" value="ECO:0007669"/>
    <property type="project" value="UniProtKB-KW"/>
</dbReference>
<gene>
    <name evidence="4" type="ORF">Mgra_00004595</name>
</gene>
<dbReference type="EMBL" id="JABEBT010000035">
    <property type="protein sequence ID" value="KAF7636014.1"/>
    <property type="molecule type" value="Genomic_DNA"/>
</dbReference>
<proteinExistence type="predicted"/>
<keyword evidence="2" id="KW-0238">DNA-binding</keyword>
<evidence type="ECO:0000259" key="3">
    <source>
        <dbReference type="PROSITE" id="PS51253"/>
    </source>
</evidence>
<dbReference type="GO" id="GO:0005634">
    <property type="term" value="C:nucleus"/>
    <property type="evidence" value="ECO:0007669"/>
    <property type="project" value="UniProtKB-SubCell"/>
</dbReference>
<organism evidence="4 5">
    <name type="scientific">Meloidogyne graminicola</name>
    <dbReference type="NCBI Taxonomy" id="189291"/>
    <lineage>
        <taxon>Eukaryota</taxon>
        <taxon>Metazoa</taxon>
        <taxon>Ecdysozoa</taxon>
        <taxon>Nematoda</taxon>
        <taxon>Chromadorea</taxon>
        <taxon>Rhabditida</taxon>
        <taxon>Tylenchina</taxon>
        <taxon>Tylenchomorpha</taxon>
        <taxon>Tylenchoidea</taxon>
        <taxon>Meloidogynidae</taxon>
        <taxon>Meloidogyninae</taxon>
        <taxon>Meloidogyne</taxon>
    </lineage>
</organism>
<dbReference type="PROSITE" id="PS51253">
    <property type="entry name" value="HTH_CENPB"/>
    <property type="match status" value="1"/>
</dbReference>
<feature type="domain" description="HTH CENPB-type" evidence="3">
    <location>
        <begin position="11"/>
        <end position="82"/>
    </location>
</feature>
<protein>
    <submittedName>
        <fullName evidence="4">HTH CENPB-type domain-containing protein</fullName>
    </submittedName>
</protein>
<evidence type="ECO:0000256" key="1">
    <source>
        <dbReference type="ARBA" id="ARBA00004123"/>
    </source>
</evidence>
<dbReference type="SUPFAM" id="SSF46689">
    <property type="entry name" value="Homeodomain-like"/>
    <property type="match status" value="1"/>
</dbReference>
<reference evidence="4" key="1">
    <citation type="journal article" date="2020" name="Ecol. Evol.">
        <title>Genome structure and content of the rice root-knot nematode (Meloidogyne graminicola).</title>
        <authorList>
            <person name="Phan N.T."/>
            <person name="Danchin E.G.J."/>
            <person name="Klopp C."/>
            <person name="Perfus-Barbeoch L."/>
            <person name="Kozlowski D.K."/>
            <person name="Koutsovoulos G.D."/>
            <person name="Lopez-Roques C."/>
            <person name="Bouchez O."/>
            <person name="Zahm M."/>
            <person name="Besnard G."/>
            <person name="Bellafiore S."/>
        </authorList>
    </citation>
    <scope>NUCLEOTIDE SEQUENCE</scope>
    <source>
        <strain evidence="4">VN-18</strain>
    </source>
</reference>
<dbReference type="InterPro" id="IPR004875">
    <property type="entry name" value="DDE_SF_endonuclease_dom"/>
</dbReference>
<dbReference type="Pfam" id="PF03184">
    <property type="entry name" value="DDE_1"/>
    <property type="match status" value="1"/>
</dbReference>
<dbReference type="AlphaFoldDB" id="A0A8S9ZS18"/>
<keyword evidence="5" id="KW-1185">Reference proteome</keyword>
<dbReference type="InterPro" id="IPR050863">
    <property type="entry name" value="CenT-Element_Derived"/>
</dbReference>
<dbReference type="PANTHER" id="PTHR19303:SF74">
    <property type="entry name" value="POGO TRANSPOSABLE ELEMENT WITH KRAB DOMAIN"/>
    <property type="match status" value="1"/>
</dbReference>
<evidence type="ECO:0000256" key="2">
    <source>
        <dbReference type="ARBA" id="ARBA00023125"/>
    </source>
</evidence>
<name>A0A8S9ZS18_9BILA</name>
<dbReference type="OrthoDB" id="5859790at2759"/>
<dbReference type="PANTHER" id="PTHR19303">
    <property type="entry name" value="TRANSPOSON"/>
    <property type="match status" value="1"/>
</dbReference>
<dbReference type="Gene3D" id="1.10.10.60">
    <property type="entry name" value="Homeodomain-like"/>
    <property type="match status" value="1"/>
</dbReference>
<accession>A0A8S9ZS18</accession>
<dbReference type="InterPro" id="IPR009057">
    <property type="entry name" value="Homeodomain-like_sf"/>
</dbReference>
<dbReference type="InterPro" id="IPR006600">
    <property type="entry name" value="HTH_CenpB_DNA-bd_dom"/>
</dbReference>
<dbReference type="SMART" id="SM00674">
    <property type="entry name" value="CENPB"/>
    <property type="match status" value="1"/>
</dbReference>
<evidence type="ECO:0000313" key="4">
    <source>
        <dbReference type="EMBL" id="KAF7636014.1"/>
    </source>
</evidence>
<dbReference type="Pfam" id="PF03221">
    <property type="entry name" value="HTH_Tnp_Tc5"/>
    <property type="match status" value="1"/>
</dbReference>